<dbReference type="AlphaFoldDB" id="A0A7X6BNY8"/>
<feature type="transmembrane region" description="Helical" evidence="2">
    <location>
        <begin position="394"/>
        <end position="414"/>
    </location>
</feature>
<feature type="transmembrane region" description="Helical" evidence="2">
    <location>
        <begin position="944"/>
        <end position="969"/>
    </location>
</feature>
<feature type="transmembrane region" description="Helical" evidence="2">
    <location>
        <begin position="990"/>
        <end position="1009"/>
    </location>
</feature>
<organism evidence="3 4">
    <name type="scientific">Brevundimonas alba</name>
    <dbReference type="NCBI Taxonomy" id="74314"/>
    <lineage>
        <taxon>Bacteria</taxon>
        <taxon>Pseudomonadati</taxon>
        <taxon>Pseudomonadota</taxon>
        <taxon>Alphaproteobacteria</taxon>
        <taxon>Caulobacterales</taxon>
        <taxon>Caulobacteraceae</taxon>
        <taxon>Brevundimonas</taxon>
    </lineage>
</organism>
<feature type="transmembrane region" description="Helical" evidence="2">
    <location>
        <begin position="12"/>
        <end position="32"/>
    </location>
</feature>
<feature type="transmembrane region" description="Helical" evidence="2">
    <location>
        <begin position="891"/>
        <end position="911"/>
    </location>
</feature>
<feature type="transmembrane region" description="Helical" evidence="2">
    <location>
        <begin position="420"/>
        <end position="444"/>
    </location>
</feature>
<feature type="transmembrane region" description="Helical" evidence="2">
    <location>
        <begin position="560"/>
        <end position="581"/>
    </location>
</feature>
<feature type="compositionally biased region" description="Low complexity" evidence="1">
    <location>
        <begin position="249"/>
        <end position="262"/>
    </location>
</feature>
<dbReference type="EMBL" id="JAATJM010000002">
    <property type="protein sequence ID" value="NJC42683.1"/>
    <property type="molecule type" value="Genomic_DNA"/>
</dbReference>
<dbReference type="Gene3D" id="3.30.70.1320">
    <property type="entry name" value="Multidrug efflux transporter AcrB pore domain like"/>
    <property type="match status" value="1"/>
</dbReference>
<comment type="caution">
    <text evidence="3">The sequence shown here is derived from an EMBL/GenBank/DDBJ whole genome shotgun (WGS) entry which is preliminary data.</text>
</comment>
<dbReference type="SUPFAM" id="SSF82693">
    <property type="entry name" value="Multidrug efflux transporter AcrB pore domain, PN1, PN2, PC1 and PC2 subdomains"/>
    <property type="match status" value="3"/>
</dbReference>
<dbReference type="Gene3D" id="3.30.70.1440">
    <property type="entry name" value="Multidrug efflux transporter AcrB pore domain"/>
    <property type="match status" value="1"/>
</dbReference>
<keyword evidence="2" id="KW-0812">Transmembrane</keyword>
<keyword evidence="2" id="KW-1133">Transmembrane helix</keyword>
<feature type="region of interest" description="Disordered" evidence="1">
    <location>
        <begin position="241"/>
        <end position="262"/>
    </location>
</feature>
<dbReference type="PRINTS" id="PR00702">
    <property type="entry name" value="ACRIFLAVINRP"/>
</dbReference>
<keyword evidence="4" id="KW-1185">Reference proteome</keyword>
<feature type="transmembrane region" description="Helical" evidence="2">
    <location>
        <begin position="368"/>
        <end position="387"/>
    </location>
</feature>
<dbReference type="Gene3D" id="1.20.1640.10">
    <property type="entry name" value="Multidrug efflux transporter AcrB transmembrane domain"/>
    <property type="match status" value="2"/>
</dbReference>
<accession>A0A7X6BNY8</accession>
<evidence type="ECO:0000256" key="1">
    <source>
        <dbReference type="SAM" id="MobiDB-lite"/>
    </source>
</evidence>
<feature type="transmembrane region" description="Helical" evidence="2">
    <location>
        <begin position="497"/>
        <end position="515"/>
    </location>
</feature>
<feature type="transmembrane region" description="Helical" evidence="2">
    <location>
        <begin position="465"/>
        <end position="485"/>
    </location>
</feature>
<protein>
    <submittedName>
        <fullName evidence="3">Multidrug efflux pump</fullName>
    </submittedName>
</protein>
<dbReference type="PANTHER" id="PTHR32063">
    <property type="match status" value="1"/>
</dbReference>
<dbReference type="PANTHER" id="PTHR32063:SF14">
    <property type="entry name" value="BLL4319 PROTEIN"/>
    <property type="match status" value="1"/>
</dbReference>
<dbReference type="Gene3D" id="3.30.2090.10">
    <property type="entry name" value="Multidrug efflux transporter AcrB TolC docking domain, DN and DC subdomains"/>
    <property type="match status" value="2"/>
</dbReference>
<proteinExistence type="predicted"/>
<gene>
    <name evidence="3" type="ORF">GGQ87_002978</name>
</gene>
<dbReference type="InterPro" id="IPR001036">
    <property type="entry name" value="Acrflvin-R"/>
</dbReference>
<feature type="transmembrane region" description="Helical" evidence="2">
    <location>
        <begin position="1021"/>
        <end position="1047"/>
    </location>
</feature>
<evidence type="ECO:0000313" key="4">
    <source>
        <dbReference type="Proteomes" id="UP000587415"/>
    </source>
</evidence>
<reference evidence="3 4" key="1">
    <citation type="submission" date="2020-03" db="EMBL/GenBank/DDBJ databases">
        <title>Genomic Encyclopedia of Type Strains, Phase IV (KMG-IV): sequencing the most valuable type-strain genomes for metagenomic binning, comparative biology and taxonomic classification.</title>
        <authorList>
            <person name="Goeker M."/>
        </authorList>
    </citation>
    <scope>NUCLEOTIDE SEQUENCE [LARGE SCALE GENOMIC DNA]</scope>
    <source>
        <strain evidence="3 4">DSM 4736</strain>
    </source>
</reference>
<dbReference type="Pfam" id="PF00873">
    <property type="entry name" value="ACR_tran"/>
    <property type="match status" value="2"/>
</dbReference>
<dbReference type="Proteomes" id="UP000587415">
    <property type="component" value="Unassembled WGS sequence"/>
</dbReference>
<dbReference type="SUPFAM" id="SSF82866">
    <property type="entry name" value="Multidrug efflux transporter AcrB transmembrane domain"/>
    <property type="match status" value="2"/>
</dbReference>
<feature type="transmembrane region" description="Helical" evidence="2">
    <location>
        <begin position="918"/>
        <end position="938"/>
    </location>
</feature>
<sequence>MMLSDVAVRRPVFAAVAAIVLCVIGAAAFFFLPVRELPDVDPPIVSVNTSYAGASAEVIESRITEPIEQQIAGIQGVERINSTSRDGRSSVSIEFSLDRNIDDAANDVRDRVSRVVGRLPDQADPPEVAKADTDSQPIMILFLRANGMSRLELTDYADRYLIDRLATVPGVAQVQIFGEQRYAMRVWLDPAAMAARGITVTDVETALTAQNVELPAGSLESGQKDYTVRVARTYARPEDFRQLPIGTRGSSSTATGAQSTGTAQNVNSATALPSGASGALQGNAAYVTRLGDIARVEEAPAEDRRLFRGNGVDQIGLAVTRQAQSNDLAISEGVKEMLEEIRPSLPPGATLTVGSDNSVFTSHAIEEVWITIGISMVLVALVNFVFLGSLRAAFIPSIVAPICLLSTFIVLAPLGFSLNLLTLLALVLSIGLVVDDAIVVTENIQRRLDHGEPPLVAAERGARQVFFAVVATTVVLLSVFAPLLFLPGYVGRLFVELAAAIAAAVAFSAFLALSLSPMLASKILKPASGSGWVAKRVDWSMEKLRNSYKNSLEALLGRRIAVIGVGVLILVVAVGAVGMFLKLPNELVPPEDRGRVQIRIQGPEGAGFDYTRKIMLGLEPILADYKENGEAESYLISAPGFGGGSFNSGSGSLILSDWSKRDRPADAIAQELNGKLRGQTDAQVNASVPGAFQRGGGNSNSVEMIVTGSEYEDIYQWLQPVLARAQEYPGFSRPRLNYEPNAPRLLVDVDPEKAAALGVSSQQVGRALETMFGSRRATTYIRGGQEYDVILQTERANRRNVSDLESLYVSTGGGQLVPLSAVVTTETSGDTPDRRRLDRQRSISLQADLNPGTTLADAVTFLNQVATEQPQGAVTTQWGGAARDQQEAGGAVGAAFGLALLLVFLVLAAQFESWITPAVIMLTVPLAAAGGLFGLVMAGSSLNIYSQIGLIILIGVAAKNGILIVEFANQLRDQGRSISEAIIESSTLRLRPIIMTSIATAFGALPLVLWQGAGAGSRQTIGVVIFAGAMFSTLLTLFVVPVIYGALARFTKSPEYTARKIEEWEAQEVRANDALPAAAE</sequence>
<dbReference type="SUPFAM" id="SSF82714">
    <property type="entry name" value="Multidrug efflux transporter AcrB TolC docking domain, DN and DC subdomains"/>
    <property type="match status" value="2"/>
</dbReference>
<name>A0A7X6BNY8_9CAUL</name>
<evidence type="ECO:0000256" key="2">
    <source>
        <dbReference type="SAM" id="Phobius"/>
    </source>
</evidence>
<keyword evidence="2" id="KW-0472">Membrane</keyword>
<dbReference type="InterPro" id="IPR027463">
    <property type="entry name" value="AcrB_DN_DC_subdom"/>
</dbReference>
<dbReference type="Gene3D" id="3.30.70.1430">
    <property type="entry name" value="Multidrug efflux transporter AcrB pore domain"/>
    <property type="match status" value="2"/>
</dbReference>
<evidence type="ECO:0000313" key="3">
    <source>
        <dbReference type="EMBL" id="NJC42683.1"/>
    </source>
</evidence>
<dbReference type="GO" id="GO:0005886">
    <property type="term" value="C:plasma membrane"/>
    <property type="evidence" value="ECO:0007669"/>
    <property type="project" value="TreeGrafter"/>
</dbReference>
<dbReference type="GO" id="GO:0042910">
    <property type="term" value="F:xenobiotic transmembrane transporter activity"/>
    <property type="evidence" value="ECO:0007669"/>
    <property type="project" value="TreeGrafter"/>
</dbReference>